<dbReference type="GO" id="GO:0015297">
    <property type="term" value="F:antiporter activity"/>
    <property type="evidence" value="ECO:0007669"/>
    <property type="project" value="InterPro"/>
</dbReference>
<keyword evidence="3 6" id="KW-0812">Transmembrane</keyword>
<evidence type="ECO:0000313" key="8">
    <source>
        <dbReference type="Proteomes" id="UP001189624"/>
    </source>
</evidence>
<dbReference type="Pfam" id="PF01554">
    <property type="entry name" value="MatE"/>
    <property type="match status" value="2"/>
</dbReference>
<evidence type="ECO:0000256" key="2">
    <source>
        <dbReference type="ARBA" id="ARBA00010199"/>
    </source>
</evidence>
<dbReference type="Gramene" id="rna-AYBTSS11_LOCUS9575">
    <property type="protein sequence ID" value="CAJ1940197.1"/>
    <property type="gene ID" value="gene-AYBTSS11_LOCUS9575"/>
</dbReference>
<dbReference type="InterPro" id="IPR045069">
    <property type="entry name" value="MATE_euk"/>
</dbReference>
<feature type="transmembrane region" description="Helical" evidence="6">
    <location>
        <begin position="350"/>
        <end position="372"/>
    </location>
</feature>
<dbReference type="GO" id="GO:0042910">
    <property type="term" value="F:xenobiotic transmembrane transporter activity"/>
    <property type="evidence" value="ECO:0007669"/>
    <property type="project" value="InterPro"/>
</dbReference>
<dbReference type="PANTHER" id="PTHR11206">
    <property type="entry name" value="MULTIDRUG RESISTANCE PROTEIN"/>
    <property type="match status" value="1"/>
</dbReference>
<name>A0AA86S2V4_9FABA</name>
<keyword evidence="8" id="KW-1185">Reference proteome</keyword>
<feature type="transmembrane region" description="Helical" evidence="6">
    <location>
        <begin position="434"/>
        <end position="456"/>
    </location>
</feature>
<dbReference type="NCBIfam" id="TIGR00797">
    <property type="entry name" value="matE"/>
    <property type="match status" value="1"/>
</dbReference>
<feature type="transmembrane region" description="Helical" evidence="6">
    <location>
        <begin position="463"/>
        <end position="482"/>
    </location>
</feature>
<evidence type="ECO:0000256" key="5">
    <source>
        <dbReference type="ARBA" id="ARBA00023136"/>
    </source>
</evidence>
<accession>A0AA86S2V4</accession>
<comment type="similarity">
    <text evidence="2 6">Belongs to the multi antimicrobial extrusion (MATE) (TC 2.A.66.1) family.</text>
</comment>
<reference evidence="7" key="1">
    <citation type="submission" date="2023-10" db="EMBL/GenBank/DDBJ databases">
        <authorList>
            <person name="Domelevo Entfellner J.-B."/>
        </authorList>
    </citation>
    <scope>NUCLEOTIDE SEQUENCE</scope>
</reference>
<protein>
    <recommendedName>
        <fullName evidence="6">Protein DETOXIFICATION</fullName>
    </recommendedName>
    <alternativeName>
        <fullName evidence="6">Multidrug and toxic compound extrusion protein</fullName>
    </alternativeName>
</protein>
<sequence length="546" mass="59890">MAGAFLRPKDITYHSYSPSEQENAVMTKIRRLRQRSILRMRYHNTMGDNDHQTQPLLSPRPDTAVFTADSDDIAPIASAADFTREFLTESKKLWYLAGPAIFTSVCQYSLGAITQVFSGHVSTIALAAVSVENSVIAGFCLGITFGMGSALETLCGQAYGAGQVHMLGVYMQRSWVILNATAILLTLLYIFAAPLLRAIGQTAAISAAAGEFAVWMIPQLFAYAMNYPMQKFLQAQSRIMVMAWIAAAALVLHIVFSWLLMLHLGWGLVGAAVVLNASWWFIDLSQFGYIVSGTCGDAWSGFSLEAFQNLWGFVRLSLASAVMLCLEVWYFMALILFAGYLKNAEVSVDALSICMNILGWTVMVSFGMNAAVSVRVSNELGASHPRTAKFSLLVAVITSTLIGLSMSLFLILFREEYPFLFSNDPEVREMVVELTPMLALCIVINNVQPVLSGVAVGAGWQAAVAYVNIACYYLFGIPLGLFLGYKLNMGVTGIWSGMLAGTVLQTCVLFFMVYRTDWDNEASLAEDRIKQWGGHEGSRGKNDRET</sequence>
<keyword evidence="4 6" id="KW-1133">Transmembrane helix</keyword>
<comment type="subcellular location">
    <subcellularLocation>
        <location evidence="1">Membrane</location>
        <topology evidence="1">Multi-pass membrane protein</topology>
    </subcellularLocation>
</comment>
<feature type="transmembrane region" description="Helical" evidence="6">
    <location>
        <begin position="264"/>
        <end position="282"/>
    </location>
</feature>
<dbReference type="InterPro" id="IPR002528">
    <property type="entry name" value="MATE_fam"/>
</dbReference>
<feature type="transmembrane region" description="Helical" evidence="6">
    <location>
        <begin position="316"/>
        <end position="338"/>
    </location>
</feature>
<evidence type="ECO:0000256" key="3">
    <source>
        <dbReference type="ARBA" id="ARBA00022692"/>
    </source>
</evidence>
<feature type="transmembrane region" description="Helical" evidence="6">
    <location>
        <begin position="392"/>
        <end position="414"/>
    </location>
</feature>
<evidence type="ECO:0000256" key="4">
    <source>
        <dbReference type="ARBA" id="ARBA00022989"/>
    </source>
</evidence>
<feature type="transmembrane region" description="Helical" evidence="6">
    <location>
        <begin position="494"/>
        <end position="514"/>
    </location>
</feature>
<gene>
    <name evidence="7" type="ORF">AYBTSS11_LOCUS9575</name>
</gene>
<proteinExistence type="inferred from homology"/>
<dbReference type="CDD" id="cd13132">
    <property type="entry name" value="MATE_eukaryotic"/>
    <property type="match status" value="1"/>
</dbReference>
<evidence type="ECO:0000313" key="7">
    <source>
        <dbReference type="EMBL" id="CAJ1940197.1"/>
    </source>
</evidence>
<feature type="transmembrane region" description="Helical" evidence="6">
    <location>
        <begin position="198"/>
        <end position="218"/>
    </location>
</feature>
<dbReference type="GO" id="GO:0016020">
    <property type="term" value="C:membrane"/>
    <property type="evidence" value="ECO:0007669"/>
    <property type="project" value="UniProtKB-SubCell"/>
</dbReference>
<dbReference type="EMBL" id="OY731400">
    <property type="protein sequence ID" value="CAJ1940197.1"/>
    <property type="molecule type" value="Genomic_DNA"/>
</dbReference>
<evidence type="ECO:0000256" key="1">
    <source>
        <dbReference type="ARBA" id="ARBA00004141"/>
    </source>
</evidence>
<feature type="transmembrane region" description="Helical" evidence="6">
    <location>
        <begin position="239"/>
        <end position="258"/>
    </location>
</feature>
<evidence type="ECO:0000256" key="6">
    <source>
        <dbReference type="RuleBase" id="RU004914"/>
    </source>
</evidence>
<keyword evidence="5 6" id="KW-0472">Membrane</keyword>
<feature type="transmembrane region" description="Helical" evidence="6">
    <location>
        <begin position="175"/>
        <end position="192"/>
    </location>
</feature>
<organism evidence="7 8">
    <name type="scientific">Sphenostylis stenocarpa</name>
    <dbReference type="NCBI Taxonomy" id="92480"/>
    <lineage>
        <taxon>Eukaryota</taxon>
        <taxon>Viridiplantae</taxon>
        <taxon>Streptophyta</taxon>
        <taxon>Embryophyta</taxon>
        <taxon>Tracheophyta</taxon>
        <taxon>Spermatophyta</taxon>
        <taxon>Magnoliopsida</taxon>
        <taxon>eudicotyledons</taxon>
        <taxon>Gunneridae</taxon>
        <taxon>Pentapetalae</taxon>
        <taxon>rosids</taxon>
        <taxon>fabids</taxon>
        <taxon>Fabales</taxon>
        <taxon>Fabaceae</taxon>
        <taxon>Papilionoideae</taxon>
        <taxon>50 kb inversion clade</taxon>
        <taxon>NPAAA clade</taxon>
        <taxon>indigoferoid/millettioid clade</taxon>
        <taxon>Phaseoleae</taxon>
        <taxon>Sphenostylis</taxon>
    </lineage>
</organism>
<dbReference type="Proteomes" id="UP001189624">
    <property type="component" value="Chromosome 3"/>
</dbReference>
<dbReference type="AlphaFoldDB" id="A0AA86S2V4"/>
<dbReference type="GO" id="GO:1990961">
    <property type="term" value="P:xenobiotic detoxification by transmembrane export across the plasma membrane"/>
    <property type="evidence" value="ECO:0007669"/>
    <property type="project" value="InterPro"/>
</dbReference>